<evidence type="ECO:0000313" key="4">
    <source>
        <dbReference type="Proteomes" id="UP000269148"/>
    </source>
</evidence>
<dbReference type="STRING" id="1346.BMF34_01570"/>
<keyword evidence="3" id="KW-1185">Reference proteome</keyword>
<dbReference type="GeneID" id="35766395"/>
<protein>
    <recommendedName>
        <fullName evidence="5">YdeI/OmpD-associated family protein</fullName>
    </recommendedName>
</protein>
<dbReference type="RefSeq" id="WP_003100634.1">
    <property type="nucleotide sequence ID" value="NZ_CP010783.1"/>
</dbReference>
<dbReference type="KEGG" id="sio:DW64_01375"/>
<sequence>MTEPLFKKLKMAKFQDITLMKLAREKSVFDHFPQNAFPADLIVGYVYHLEEMKELIFRVFNEKLLKPNGHLYLMYPKTKNKLGYEAIGRDSIFPFLKVDQDNGYVEGTTIKFNRMNALDDNYTLLGLKYTKEVEERSASKSSQKVADYVEKINDVKAYLTTHPKEKVFFEQLTPGYQRGWARYIYSAKTKATQEKRQTEMLDILKAGFKSRELYRASLKS</sequence>
<dbReference type="OrthoDB" id="2452521at2"/>
<dbReference type="AlphaFoldDB" id="A0A3M2N0F1"/>
<accession>A0A3M2N0F1</accession>
<reference evidence="1 3" key="1">
    <citation type="journal article" date="2014" name="Genome Announc.">
        <title>Complete Genome Sequence of a Virulent Strain, Streptococcus iniae ISET0901, Isolated from Diseased Tilapia.</title>
        <authorList>
            <person name="Pridgeon J.W."/>
            <person name="Zhang D."/>
            <person name="Zhang L."/>
        </authorList>
    </citation>
    <scope>NUCLEOTIDE SEQUENCE [LARGE SCALE GENOMIC DNA]</scope>
    <source>
        <strain evidence="1 3">ISET0901</strain>
    </source>
</reference>
<dbReference type="Pfam" id="PF13376">
    <property type="entry name" value="OmdA"/>
    <property type="match status" value="1"/>
</dbReference>
<reference evidence="2 4" key="2">
    <citation type="submission" date="2018-06" db="EMBL/GenBank/DDBJ databases">
        <title>Mutators as drivers of adaptation in pathogenic bacteria and a risk factor for host jumps and vaccine escape.</title>
        <authorList>
            <person name="Barnes A.C."/>
            <person name="Silayeva O."/>
        </authorList>
    </citation>
    <scope>NUCLEOTIDE SEQUENCE [LARGE SCALE GENOMIC DNA]</scope>
    <source>
        <strain evidence="2 4">QMA0445</strain>
    </source>
</reference>
<name>A0A3M2N0F1_STRIN</name>
<dbReference type="EMBL" id="QLQD01000016">
    <property type="protein sequence ID" value="RLU58952.1"/>
    <property type="molecule type" value="Genomic_DNA"/>
</dbReference>
<dbReference type="KEGG" id="siz:SI82_01665"/>
<evidence type="ECO:0008006" key="5">
    <source>
        <dbReference type="Google" id="ProtNLM"/>
    </source>
</evidence>
<proteinExistence type="predicted"/>
<dbReference type="KEGG" id="siq:DQ08_01380"/>
<gene>
    <name evidence="2" type="ORF">DIY07_01300</name>
    <name evidence="1" type="ORF">DQ08_01380</name>
</gene>
<organism evidence="2 4">
    <name type="scientific">Streptococcus iniae</name>
    <name type="common">Streptococcus shiloi</name>
    <dbReference type="NCBI Taxonomy" id="1346"/>
    <lineage>
        <taxon>Bacteria</taxon>
        <taxon>Bacillati</taxon>
        <taxon>Bacillota</taxon>
        <taxon>Bacilli</taxon>
        <taxon>Lactobacillales</taxon>
        <taxon>Streptococcaceae</taxon>
        <taxon>Streptococcus</taxon>
    </lineage>
</organism>
<evidence type="ECO:0000313" key="3">
    <source>
        <dbReference type="Proteomes" id="UP000025245"/>
    </source>
</evidence>
<evidence type="ECO:0000313" key="2">
    <source>
        <dbReference type="EMBL" id="RLU58952.1"/>
    </source>
</evidence>
<evidence type="ECO:0000313" key="1">
    <source>
        <dbReference type="EMBL" id="AHY15159.1"/>
    </source>
</evidence>
<dbReference type="EMBL" id="CP007586">
    <property type="protein sequence ID" value="AHY15159.1"/>
    <property type="molecule type" value="Genomic_DNA"/>
</dbReference>
<dbReference type="Proteomes" id="UP000025245">
    <property type="component" value="Chromosome"/>
</dbReference>
<dbReference type="Proteomes" id="UP000269148">
    <property type="component" value="Unassembled WGS sequence"/>
</dbReference>